<dbReference type="EMBL" id="CM007902">
    <property type="protein sequence ID" value="OTG03251.1"/>
    <property type="molecule type" value="Genomic_DNA"/>
</dbReference>
<reference evidence="2" key="3">
    <citation type="submission" date="2020-06" db="EMBL/GenBank/DDBJ databases">
        <title>Helianthus annuus Genome sequencing and assembly Release 2.</title>
        <authorList>
            <person name="Gouzy J."/>
            <person name="Langlade N."/>
            <person name="Munos S."/>
        </authorList>
    </citation>
    <scope>NUCLEOTIDE SEQUENCE</scope>
    <source>
        <tissue evidence="2">Leaves</tissue>
    </source>
</reference>
<dbReference type="InParanoid" id="A0A251T067"/>
<keyword evidence="4" id="KW-1185">Reference proteome</keyword>
<dbReference type="InterPro" id="IPR013187">
    <property type="entry name" value="F-box-assoc_dom_typ3"/>
</dbReference>
<feature type="domain" description="F-box" evidence="1">
    <location>
        <begin position="1"/>
        <end position="44"/>
    </location>
</feature>
<dbReference type="InterPro" id="IPR036047">
    <property type="entry name" value="F-box-like_dom_sf"/>
</dbReference>
<dbReference type="AlphaFoldDB" id="A0A251T067"/>
<evidence type="ECO:0000313" key="3">
    <source>
        <dbReference type="EMBL" id="OTG03251.1"/>
    </source>
</evidence>
<gene>
    <name evidence="3" type="ORF">HannXRQ_Chr13g0422051</name>
    <name evidence="2" type="ORF">HanXRQr2_Chr07g0279151</name>
</gene>
<dbReference type="NCBIfam" id="TIGR01640">
    <property type="entry name" value="F_box_assoc_1"/>
    <property type="match status" value="1"/>
</dbReference>
<dbReference type="InterPro" id="IPR001810">
    <property type="entry name" value="F-box_dom"/>
</dbReference>
<dbReference type="EMBL" id="MNCJ02000322">
    <property type="protein sequence ID" value="KAF5797312.1"/>
    <property type="molecule type" value="Genomic_DNA"/>
</dbReference>
<dbReference type="Gene3D" id="1.20.1280.50">
    <property type="match status" value="1"/>
</dbReference>
<reference evidence="3" key="2">
    <citation type="submission" date="2017-02" db="EMBL/GenBank/DDBJ databases">
        <title>Sunflower complete genome.</title>
        <authorList>
            <person name="Langlade N."/>
            <person name="Munos S."/>
        </authorList>
    </citation>
    <scope>NUCLEOTIDE SEQUENCE [LARGE SCALE GENOMIC DNA]</scope>
    <source>
        <tissue evidence="3">Leaves</tissue>
    </source>
</reference>
<dbReference type="PANTHER" id="PTHR31672:SF13">
    <property type="entry name" value="F-BOX PROTEIN CPR30-LIKE"/>
    <property type="match status" value="1"/>
</dbReference>
<accession>A0A251T067</accession>
<reference evidence="2 4" key="1">
    <citation type="journal article" date="2017" name="Nature">
        <title>The sunflower genome provides insights into oil metabolism, flowering and Asterid evolution.</title>
        <authorList>
            <person name="Badouin H."/>
            <person name="Gouzy J."/>
            <person name="Grassa C.J."/>
            <person name="Murat F."/>
            <person name="Staton S.E."/>
            <person name="Cottret L."/>
            <person name="Lelandais-Briere C."/>
            <person name="Owens G.L."/>
            <person name="Carrere S."/>
            <person name="Mayjonade B."/>
            <person name="Legrand L."/>
            <person name="Gill N."/>
            <person name="Kane N.C."/>
            <person name="Bowers J.E."/>
            <person name="Hubner S."/>
            <person name="Bellec A."/>
            <person name="Berard A."/>
            <person name="Berges H."/>
            <person name="Blanchet N."/>
            <person name="Boniface M.C."/>
            <person name="Brunel D."/>
            <person name="Catrice O."/>
            <person name="Chaidir N."/>
            <person name="Claudel C."/>
            <person name="Donnadieu C."/>
            <person name="Faraut T."/>
            <person name="Fievet G."/>
            <person name="Helmstetter N."/>
            <person name="King M."/>
            <person name="Knapp S.J."/>
            <person name="Lai Z."/>
            <person name="Le Paslier M.C."/>
            <person name="Lippi Y."/>
            <person name="Lorenzon L."/>
            <person name="Mandel J.R."/>
            <person name="Marage G."/>
            <person name="Marchand G."/>
            <person name="Marquand E."/>
            <person name="Bret-Mestries E."/>
            <person name="Morien E."/>
            <person name="Nambeesan S."/>
            <person name="Nguyen T."/>
            <person name="Pegot-Espagnet P."/>
            <person name="Pouilly N."/>
            <person name="Raftis F."/>
            <person name="Sallet E."/>
            <person name="Schiex T."/>
            <person name="Thomas J."/>
            <person name="Vandecasteele C."/>
            <person name="Vares D."/>
            <person name="Vear F."/>
            <person name="Vautrin S."/>
            <person name="Crespi M."/>
            <person name="Mangin B."/>
            <person name="Burke J.M."/>
            <person name="Salse J."/>
            <person name="Munos S."/>
            <person name="Vincourt P."/>
            <person name="Rieseberg L.H."/>
            <person name="Langlade N.B."/>
        </authorList>
    </citation>
    <scope>NUCLEOTIDE SEQUENCE [LARGE SCALE GENOMIC DNA]</scope>
    <source>
        <strain evidence="4">cv. SF193</strain>
        <tissue evidence="2">Leaves</tissue>
    </source>
</reference>
<dbReference type="Pfam" id="PF00646">
    <property type="entry name" value="F-box"/>
    <property type="match status" value="1"/>
</dbReference>
<name>A0A251T067_HELAN</name>
<dbReference type="SMART" id="SM00256">
    <property type="entry name" value="FBOX"/>
    <property type="match status" value="1"/>
</dbReference>
<dbReference type="Proteomes" id="UP000215914">
    <property type="component" value="Chromosome 13"/>
</dbReference>
<organism evidence="3 4">
    <name type="scientific">Helianthus annuus</name>
    <name type="common">Common sunflower</name>
    <dbReference type="NCBI Taxonomy" id="4232"/>
    <lineage>
        <taxon>Eukaryota</taxon>
        <taxon>Viridiplantae</taxon>
        <taxon>Streptophyta</taxon>
        <taxon>Embryophyta</taxon>
        <taxon>Tracheophyta</taxon>
        <taxon>Spermatophyta</taxon>
        <taxon>Magnoliopsida</taxon>
        <taxon>eudicotyledons</taxon>
        <taxon>Gunneridae</taxon>
        <taxon>Pentapetalae</taxon>
        <taxon>asterids</taxon>
        <taxon>campanulids</taxon>
        <taxon>Asterales</taxon>
        <taxon>Asteraceae</taxon>
        <taxon>Asteroideae</taxon>
        <taxon>Heliantheae alliance</taxon>
        <taxon>Heliantheae</taxon>
        <taxon>Helianthus</taxon>
    </lineage>
</organism>
<proteinExistence type="predicted"/>
<evidence type="ECO:0000259" key="1">
    <source>
        <dbReference type="PROSITE" id="PS50181"/>
    </source>
</evidence>
<protein>
    <submittedName>
        <fullName evidence="2 3">F-box domain-containing protein</fullName>
    </submittedName>
</protein>
<dbReference type="OMA" id="HECIPRV"/>
<sequence>MENLCTGTLEEILKRLEVRDLIRCKSVCKSWLSFISSSVFIKSHLKYSYHNDRNNVDIAHRRIAISIHPDYLMYRCYKIGEQFFNFNERYLLGSCNGLICISPRCNEVVVINPLTREARNVPNPQIPETEFVCWGFGYDSIKDDYKIVLGFRKGENCTCFQMFSLRSKVWKVIGEVNHAFISTAGILCKGMLHWVAYNSLSKQKDVIISFHLMDEEFSKIRQPDDAYQFYFGRLRTSICLGIIEDCLCMFDPSFLPPCKVWAMKDFKKQSWEVVGDVCENGHDAVHGIRLLTNYTQYEGPLIYETLYCHSRAFLWGPLYVESLVSPHSLETEEEESSNEES</sequence>
<dbReference type="Gramene" id="mRNA:HanXRQr2_Chr07g0279151">
    <property type="protein sequence ID" value="CDS:HanXRQr2_Chr07g0279151.1"/>
    <property type="gene ID" value="HanXRQr2_Chr07g0279151"/>
</dbReference>
<dbReference type="PROSITE" id="PS50181">
    <property type="entry name" value="FBOX"/>
    <property type="match status" value="1"/>
</dbReference>
<dbReference type="PANTHER" id="PTHR31672">
    <property type="entry name" value="BNACNNG10540D PROTEIN"/>
    <property type="match status" value="1"/>
</dbReference>
<dbReference type="InterPro" id="IPR050796">
    <property type="entry name" value="SCF_F-box_component"/>
</dbReference>
<dbReference type="InterPro" id="IPR017451">
    <property type="entry name" value="F-box-assoc_interact_dom"/>
</dbReference>
<evidence type="ECO:0000313" key="2">
    <source>
        <dbReference type="EMBL" id="KAF5797312.1"/>
    </source>
</evidence>
<dbReference type="SUPFAM" id="SSF81383">
    <property type="entry name" value="F-box domain"/>
    <property type="match status" value="1"/>
</dbReference>
<dbReference type="Pfam" id="PF08268">
    <property type="entry name" value="FBA_3"/>
    <property type="match status" value="1"/>
</dbReference>
<evidence type="ECO:0000313" key="4">
    <source>
        <dbReference type="Proteomes" id="UP000215914"/>
    </source>
</evidence>